<protein>
    <submittedName>
        <fullName evidence="1">Uncharacterized protein</fullName>
    </submittedName>
</protein>
<evidence type="ECO:0000313" key="1">
    <source>
        <dbReference type="EMBL" id="DAE09505.1"/>
    </source>
</evidence>
<organism evidence="1">
    <name type="scientific">Siphoviridae sp. ct96x5</name>
    <dbReference type="NCBI Taxonomy" id="2825367"/>
    <lineage>
        <taxon>Viruses</taxon>
        <taxon>Duplodnaviria</taxon>
        <taxon>Heunggongvirae</taxon>
        <taxon>Uroviricota</taxon>
        <taxon>Caudoviricetes</taxon>
    </lineage>
</organism>
<proteinExistence type="predicted"/>
<reference evidence="1" key="1">
    <citation type="journal article" date="2021" name="Proc. Natl. Acad. Sci. U.S.A.">
        <title>A Catalog of Tens of Thousands of Viruses from Human Metagenomes Reveals Hidden Associations with Chronic Diseases.</title>
        <authorList>
            <person name="Tisza M.J."/>
            <person name="Buck C.B."/>
        </authorList>
    </citation>
    <scope>NUCLEOTIDE SEQUENCE</scope>
    <source>
        <strain evidence="1">Ct96x5</strain>
    </source>
</reference>
<dbReference type="EMBL" id="BK015488">
    <property type="protein sequence ID" value="DAE09505.1"/>
    <property type="molecule type" value="Genomic_DNA"/>
</dbReference>
<sequence length="106" mass="12157">MKLIATLAALVPPAKSKNDEIWPYKVVELQSSGYGDKPIVTCEYFVDSYEKAYHTMCQHANDSYKNSLSRMSLDFRPRYTVTPQYAIVSGGNPPWKDMWVIMKESK</sequence>
<accession>A0A8S5PSR6</accession>
<name>A0A8S5PSR6_9CAUD</name>